<dbReference type="SMART" id="SM00347">
    <property type="entry name" value="HTH_MARR"/>
    <property type="match status" value="1"/>
</dbReference>
<organism evidence="2 3">
    <name type="scientific">Bordetella genomosp. 9</name>
    <dbReference type="NCBI Taxonomy" id="1416803"/>
    <lineage>
        <taxon>Bacteria</taxon>
        <taxon>Pseudomonadati</taxon>
        <taxon>Pseudomonadota</taxon>
        <taxon>Betaproteobacteria</taxon>
        <taxon>Burkholderiales</taxon>
        <taxon>Alcaligenaceae</taxon>
        <taxon>Bordetella</taxon>
    </lineage>
</organism>
<sequence>MVKSNQRRTDQMTRLGVALRIASAQSILISQAVADAVGLTPTALECLDLIQLRGCATAGDLARHTGLTTGAVTSLIDRLEQGGYVTRERDPQDRRRVYVRLRPENIGALAAIYHPLQAATERLFNRYSAAELNLLIDFTERSAEIASDFVRSLRNLETQNDSADKR</sequence>
<proteinExistence type="predicted"/>
<accession>A0A1W6YVF7</accession>
<dbReference type="InterPro" id="IPR011991">
    <property type="entry name" value="ArsR-like_HTH"/>
</dbReference>
<dbReference type="GO" id="GO:0003700">
    <property type="term" value="F:DNA-binding transcription factor activity"/>
    <property type="evidence" value="ECO:0007669"/>
    <property type="project" value="InterPro"/>
</dbReference>
<reference evidence="2 3" key="1">
    <citation type="submission" date="2017-05" db="EMBL/GenBank/DDBJ databases">
        <title>Complete and WGS of Bordetella genogroups.</title>
        <authorList>
            <person name="Spilker T."/>
            <person name="LiPuma J."/>
        </authorList>
    </citation>
    <scope>NUCLEOTIDE SEQUENCE [LARGE SCALE GENOMIC DNA]</scope>
    <source>
        <strain evidence="2 3">AU17164</strain>
    </source>
</reference>
<dbReference type="SUPFAM" id="SSF46785">
    <property type="entry name" value="Winged helix' DNA-binding domain"/>
    <property type="match status" value="1"/>
</dbReference>
<dbReference type="InterPro" id="IPR000835">
    <property type="entry name" value="HTH_MarR-typ"/>
</dbReference>
<dbReference type="Proteomes" id="UP000194139">
    <property type="component" value="Chromosome"/>
</dbReference>
<evidence type="ECO:0000313" key="3">
    <source>
        <dbReference type="Proteomes" id="UP000194139"/>
    </source>
</evidence>
<dbReference type="PROSITE" id="PS50995">
    <property type="entry name" value="HTH_MARR_2"/>
    <property type="match status" value="1"/>
</dbReference>
<name>A0A1W6YVF7_9BORD</name>
<keyword evidence="3" id="KW-1185">Reference proteome</keyword>
<protein>
    <submittedName>
        <fullName evidence="2">MarR family transcriptional regulator</fullName>
    </submittedName>
</protein>
<dbReference type="InterPro" id="IPR036388">
    <property type="entry name" value="WH-like_DNA-bd_sf"/>
</dbReference>
<gene>
    <name evidence="2" type="ORF">CAL13_01665</name>
</gene>
<dbReference type="CDD" id="cd00090">
    <property type="entry name" value="HTH_ARSR"/>
    <property type="match status" value="1"/>
</dbReference>
<dbReference type="Gene3D" id="1.10.10.10">
    <property type="entry name" value="Winged helix-like DNA-binding domain superfamily/Winged helix DNA-binding domain"/>
    <property type="match status" value="1"/>
</dbReference>
<dbReference type="EMBL" id="CP021109">
    <property type="protein sequence ID" value="ARP85067.1"/>
    <property type="molecule type" value="Genomic_DNA"/>
</dbReference>
<evidence type="ECO:0000259" key="1">
    <source>
        <dbReference type="PROSITE" id="PS50995"/>
    </source>
</evidence>
<dbReference type="InterPro" id="IPR039422">
    <property type="entry name" value="MarR/SlyA-like"/>
</dbReference>
<dbReference type="GO" id="GO:0006950">
    <property type="term" value="P:response to stress"/>
    <property type="evidence" value="ECO:0007669"/>
    <property type="project" value="TreeGrafter"/>
</dbReference>
<feature type="domain" description="HTH marR-type" evidence="1">
    <location>
        <begin position="5"/>
        <end position="144"/>
    </location>
</feature>
<dbReference type="Pfam" id="PF01047">
    <property type="entry name" value="MarR"/>
    <property type="match status" value="1"/>
</dbReference>
<dbReference type="InterPro" id="IPR036390">
    <property type="entry name" value="WH_DNA-bd_sf"/>
</dbReference>
<dbReference type="PANTHER" id="PTHR33164:SF106">
    <property type="entry name" value="TRANSCRIPTIONAL REGULATORY PROTEIN"/>
    <property type="match status" value="1"/>
</dbReference>
<dbReference type="PANTHER" id="PTHR33164">
    <property type="entry name" value="TRANSCRIPTIONAL REGULATOR, MARR FAMILY"/>
    <property type="match status" value="1"/>
</dbReference>
<evidence type="ECO:0000313" key="2">
    <source>
        <dbReference type="EMBL" id="ARP85067.1"/>
    </source>
</evidence>
<dbReference type="AlphaFoldDB" id="A0A1W6YVF7"/>